<evidence type="ECO:0000313" key="2">
    <source>
        <dbReference type="EMBL" id="KFB41838.1"/>
    </source>
</evidence>
<reference evidence="3" key="2">
    <citation type="submission" date="2020-05" db="UniProtKB">
        <authorList>
            <consortium name="EnsemblMetazoa"/>
        </authorList>
    </citation>
    <scope>IDENTIFICATION</scope>
</reference>
<feature type="transmembrane region" description="Helical" evidence="1">
    <location>
        <begin position="72"/>
        <end position="94"/>
    </location>
</feature>
<evidence type="ECO:0000313" key="4">
    <source>
        <dbReference type="Proteomes" id="UP000030765"/>
    </source>
</evidence>
<dbReference type="Proteomes" id="UP000030765">
    <property type="component" value="Unassembled WGS sequence"/>
</dbReference>
<dbReference type="EnsemblMetazoa" id="ASIC009678-RA">
    <property type="protein sequence ID" value="ASIC009678-PA"/>
    <property type="gene ID" value="ASIC009678"/>
</dbReference>
<dbReference type="EMBL" id="KE525157">
    <property type="protein sequence ID" value="KFB41838.1"/>
    <property type="molecule type" value="Genomic_DNA"/>
</dbReference>
<keyword evidence="1" id="KW-0812">Transmembrane</keyword>
<organism evidence="2">
    <name type="scientific">Anopheles sinensis</name>
    <name type="common">Mosquito</name>
    <dbReference type="NCBI Taxonomy" id="74873"/>
    <lineage>
        <taxon>Eukaryota</taxon>
        <taxon>Metazoa</taxon>
        <taxon>Ecdysozoa</taxon>
        <taxon>Arthropoda</taxon>
        <taxon>Hexapoda</taxon>
        <taxon>Insecta</taxon>
        <taxon>Pterygota</taxon>
        <taxon>Neoptera</taxon>
        <taxon>Endopterygota</taxon>
        <taxon>Diptera</taxon>
        <taxon>Nematocera</taxon>
        <taxon>Culicoidea</taxon>
        <taxon>Culicidae</taxon>
        <taxon>Anophelinae</taxon>
        <taxon>Anopheles</taxon>
    </lineage>
</organism>
<protein>
    <submittedName>
        <fullName evidence="2 3">Uncharacterized protein</fullName>
    </submittedName>
</protein>
<evidence type="ECO:0000256" key="1">
    <source>
        <dbReference type="SAM" id="Phobius"/>
    </source>
</evidence>
<keyword evidence="4" id="KW-1185">Reference proteome</keyword>
<dbReference type="VEuPathDB" id="VectorBase:ASIS002851"/>
<dbReference type="VEuPathDB" id="VectorBase:ASIC009678"/>
<keyword evidence="1" id="KW-1133">Transmembrane helix</keyword>
<name>A0A084VV44_ANOSI</name>
<dbReference type="AlphaFoldDB" id="A0A084VV44"/>
<proteinExistence type="predicted"/>
<sequence>MALYTVTVLYPKKSMLMTSFDEHIERIESSGLLKFWVARYGDYHFFEGRSRSASANTPAPTAPISMVQLRGAFQLLLCLLATSGVVLLGELFWIRKAARHISQTDTLT</sequence>
<dbReference type="STRING" id="74873.A0A084VV44"/>
<keyword evidence="1" id="KW-0472">Membrane</keyword>
<dbReference type="EMBL" id="ATLV01017150">
    <property type="status" value="NOT_ANNOTATED_CDS"/>
    <property type="molecule type" value="Genomic_DNA"/>
</dbReference>
<accession>A0A084VV44</accession>
<evidence type="ECO:0000313" key="3">
    <source>
        <dbReference type="EnsemblMetazoa" id="ASIC009678-PA"/>
    </source>
</evidence>
<gene>
    <name evidence="2" type="ORF">ZHAS_00009678</name>
</gene>
<reference evidence="2 4" key="1">
    <citation type="journal article" date="2014" name="BMC Genomics">
        <title>Genome sequence of Anopheles sinensis provides insight into genetics basis of mosquito competence for malaria parasites.</title>
        <authorList>
            <person name="Zhou D."/>
            <person name="Zhang D."/>
            <person name="Ding G."/>
            <person name="Shi L."/>
            <person name="Hou Q."/>
            <person name="Ye Y."/>
            <person name="Xu Y."/>
            <person name="Zhou H."/>
            <person name="Xiong C."/>
            <person name="Li S."/>
            <person name="Yu J."/>
            <person name="Hong S."/>
            <person name="Yu X."/>
            <person name="Zou P."/>
            <person name="Chen C."/>
            <person name="Chang X."/>
            <person name="Wang W."/>
            <person name="Lv Y."/>
            <person name="Sun Y."/>
            <person name="Ma L."/>
            <person name="Shen B."/>
            <person name="Zhu C."/>
        </authorList>
    </citation>
    <scope>NUCLEOTIDE SEQUENCE [LARGE SCALE GENOMIC DNA]</scope>
</reference>